<keyword evidence="1" id="KW-0614">Plasmid</keyword>
<reference evidence="1" key="1">
    <citation type="submission" date="2013-11" db="EMBL/GenBank/DDBJ databases">
        <title>Draft genome sequence of the broad-host-range Rhizobium sp. LPU83 strain, a member of the low-genetic diversity Oregon-like Rhizobium sp. group.</title>
        <authorList>
            <person name="Wibberg D."/>
            <person name="Puehler A."/>
            <person name="Schlueter A."/>
        </authorList>
    </citation>
    <scope>NUCLEOTIDE SEQUENCE [LARGE SCALE GENOMIC DNA]</scope>
    <source>
        <strain evidence="1">LPU83</strain>
        <plasmid evidence="1">pLPU83d</plasmid>
    </source>
</reference>
<sequence length="95" mass="10087">MLIKTTPTRGSELITPKDQTLVPTAFGSQVSFPTKSIVPINLRNQPALISNAAVGFGVHSTTMAPAKKNFSGSIFSQITDLKGLDGALERVCWAV</sequence>
<evidence type="ECO:0000313" key="1">
    <source>
        <dbReference type="EMBL" id="CDM62542.1"/>
    </source>
</evidence>
<organism evidence="1 2">
    <name type="scientific">Rhizobium favelukesii</name>
    <dbReference type="NCBI Taxonomy" id="348824"/>
    <lineage>
        <taxon>Bacteria</taxon>
        <taxon>Pseudomonadati</taxon>
        <taxon>Pseudomonadota</taxon>
        <taxon>Alphaproteobacteria</taxon>
        <taxon>Hyphomicrobiales</taxon>
        <taxon>Rhizobiaceae</taxon>
        <taxon>Rhizobium/Agrobacterium group</taxon>
        <taxon>Rhizobium</taxon>
    </lineage>
</organism>
<name>W6RN85_9HYPH</name>
<dbReference type="AlphaFoldDB" id="W6RN85"/>
<evidence type="ECO:0000313" key="2">
    <source>
        <dbReference type="Proteomes" id="UP000019443"/>
    </source>
</evidence>
<accession>W6RN85</accession>
<dbReference type="RefSeq" id="WP_024315142.1">
    <property type="nucleotide sequence ID" value="NZ_ATTO01000018.1"/>
</dbReference>
<dbReference type="KEGG" id="rhl:LPU83_pLPU83d_1172"/>
<gene>
    <name evidence="1" type="ORF">LPU83_pLPU83d_1172</name>
</gene>
<dbReference type="Proteomes" id="UP000019443">
    <property type="component" value="Plasmid pLPU83d"/>
</dbReference>
<proteinExistence type="predicted"/>
<dbReference type="PATRIC" id="fig|348824.6.peg.6879"/>
<dbReference type="EMBL" id="HG916855">
    <property type="protein sequence ID" value="CDM62542.1"/>
    <property type="molecule type" value="Genomic_DNA"/>
</dbReference>
<keyword evidence="2" id="KW-1185">Reference proteome</keyword>
<protein>
    <submittedName>
        <fullName evidence="1">Uncharacterized protein</fullName>
    </submittedName>
</protein>
<dbReference type="HOGENOM" id="CLU_2370847_0_0_5"/>
<geneLocation type="plasmid" evidence="1 2">
    <name>pLPU83d</name>
</geneLocation>